<name>A0A553H496_9PSED</name>
<evidence type="ECO:0000256" key="1">
    <source>
        <dbReference type="SAM" id="MobiDB-lite"/>
    </source>
</evidence>
<dbReference type="Proteomes" id="UP000315235">
    <property type="component" value="Unassembled WGS sequence"/>
</dbReference>
<comment type="caution">
    <text evidence="2">The sequence shown here is derived from an EMBL/GenBank/DDBJ whole genome shotgun (WGS) entry which is preliminary data.</text>
</comment>
<dbReference type="AlphaFoldDB" id="A0A553H496"/>
<feature type="region of interest" description="Disordered" evidence="1">
    <location>
        <begin position="117"/>
        <end position="143"/>
    </location>
</feature>
<reference evidence="2 3" key="1">
    <citation type="submission" date="2019-07" db="EMBL/GenBank/DDBJ databases">
        <title>Pseudomonas mangiferae sp. nov., isolated from bark of mango tree in Thailand.</title>
        <authorList>
            <person name="Srisuk N."/>
            <person name="Anurat P."/>
        </authorList>
    </citation>
    <scope>NUCLEOTIDE SEQUENCE [LARGE SCALE GENOMIC DNA]</scope>
    <source>
        <strain evidence="2 3">DMKU_BBB3-04</strain>
    </source>
</reference>
<protein>
    <submittedName>
        <fullName evidence="2">Uncharacterized protein</fullName>
    </submittedName>
</protein>
<keyword evidence="3" id="KW-1185">Reference proteome</keyword>
<organism evidence="2 3">
    <name type="scientific">Pseudomonas mangiferae</name>
    <dbReference type="NCBI Taxonomy" id="2593654"/>
    <lineage>
        <taxon>Bacteria</taxon>
        <taxon>Pseudomonadati</taxon>
        <taxon>Pseudomonadota</taxon>
        <taxon>Gammaproteobacteria</taxon>
        <taxon>Pseudomonadales</taxon>
        <taxon>Pseudomonadaceae</taxon>
        <taxon>Pseudomonas</taxon>
    </lineage>
</organism>
<evidence type="ECO:0000313" key="2">
    <source>
        <dbReference type="EMBL" id="TRX76581.1"/>
    </source>
</evidence>
<evidence type="ECO:0000313" key="3">
    <source>
        <dbReference type="Proteomes" id="UP000315235"/>
    </source>
</evidence>
<accession>A0A553H496</accession>
<sequence>MSEKEFAMRSTSPFVLAITYREVTGGQEKSPSNNRMERYRSFTEIEYDGGRKSNDETSGIYVRHEESQACYLTVKHAFDLPGIDGEQYRANTATGFSCKFQRIAKLIASPMTVDRSPPRVHSNACFPPLRDPAPCGAGSSPKA</sequence>
<dbReference type="EMBL" id="VJOY01000001">
    <property type="protein sequence ID" value="TRX76581.1"/>
    <property type="molecule type" value="Genomic_DNA"/>
</dbReference>
<dbReference type="RefSeq" id="WP_143486212.1">
    <property type="nucleotide sequence ID" value="NZ_VJOY01000001.1"/>
</dbReference>
<proteinExistence type="predicted"/>
<gene>
    <name evidence="2" type="ORF">FM069_00730</name>
</gene>